<evidence type="ECO:0000259" key="1">
    <source>
        <dbReference type="SMART" id="SM00382"/>
    </source>
</evidence>
<comment type="caution">
    <text evidence="2">The sequence shown here is derived from an EMBL/GenBank/DDBJ whole genome shotgun (WGS) entry which is preliminary data.</text>
</comment>
<feature type="domain" description="AAA+ ATPase" evidence="1">
    <location>
        <begin position="61"/>
        <end position="221"/>
    </location>
</feature>
<dbReference type="SMART" id="SM00382">
    <property type="entry name" value="AAA"/>
    <property type="match status" value="1"/>
</dbReference>
<keyword evidence="3" id="KW-1185">Reference proteome</keyword>
<dbReference type="GO" id="GO:0005524">
    <property type="term" value="F:ATP binding"/>
    <property type="evidence" value="ECO:0007669"/>
    <property type="project" value="InterPro"/>
</dbReference>
<organism evidence="2 3">
    <name type="scientific">Entotheonella factor</name>
    <dbReference type="NCBI Taxonomy" id="1429438"/>
    <lineage>
        <taxon>Bacteria</taxon>
        <taxon>Pseudomonadati</taxon>
        <taxon>Nitrospinota/Tectimicrobiota group</taxon>
        <taxon>Candidatus Tectimicrobiota</taxon>
        <taxon>Candidatus Entotheonellia</taxon>
        <taxon>Candidatus Entotheonellales</taxon>
        <taxon>Candidatus Entotheonellaceae</taxon>
        <taxon>Candidatus Entotheonella</taxon>
    </lineage>
</organism>
<protein>
    <recommendedName>
        <fullName evidence="1">AAA+ ATPase domain-containing protein</fullName>
    </recommendedName>
</protein>
<evidence type="ECO:0000313" key="3">
    <source>
        <dbReference type="Proteomes" id="UP000019141"/>
    </source>
</evidence>
<accession>W4LEM7</accession>
<dbReference type="AlphaFoldDB" id="W4LEM7"/>
<dbReference type="Proteomes" id="UP000019141">
    <property type="component" value="Unassembled WGS sequence"/>
</dbReference>
<dbReference type="Pfam" id="PF07728">
    <property type="entry name" value="AAA_5"/>
    <property type="match status" value="1"/>
</dbReference>
<dbReference type="Gene3D" id="3.40.50.300">
    <property type="entry name" value="P-loop containing nucleotide triphosphate hydrolases"/>
    <property type="match status" value="1"/>
</dbReference>
<dbReference type="InterPro" id="IPR003593">
    <property type="entry name" value="AAA+_ATPase"/>
</dbReference>
<proteinExistence type="predicted"/>
<dbReference type="GO" id="GO:0016887">
    <property type="term" value="F:ATP hydrolysis activity"/>
    <property type="evidence" value="ECO:0007669"/>
    <property type="project" value="InterPro"/>
</dbReference>
<reference evidence="2 3" key="1">
    <citation type="journal article" date="2014" name="Nature">
        <title>An environmental bacterial taxon with a large and distinct metabolic repertoire.</title>
        <authorList>
            <person name="Wilson M.C."/>
            <person name="Mori T."/>
            <person name="Ruckert C."/>
            <person name="Uria A.R."/>
            <person name="Helf M.J."/>
            <person name="Takada K."/>
            <person name="Gernert C."/>
            <person name="Steffens U.A."/>
            <person name="Heycke N."/>
            <person name="Schmitt S."/>
            <person name="Rinke C."/>
            <person name="Helfrich E.J."/>
            <person name="Brachmann A.O."/>
            <person name="Gurgui C."/>
            <person name="Wakimoto T."/>
            <person name="Kracht M."/>
            <person name="Crusemann M."/>
            <person name="Hentschel U."/>
            <person name="Abe I."/>
            <person name="Matsunaga S."/>
            <person name="Kalinowski J."/>
            <person name="Takeyama H."/>
            <person name="Piel J."/>
        </authorList>
    </citation>
    <scope>NUCLEOTIDE SEQUENCE [LARGE SCALE GENOMIC DNA]</scope>
    <source>
        <strain evidence="3">TSY1</strain>
    </source>
</reference>
<dbReference type="CDD" id="cd00009">
    <property type="entry name" value="AAA"/>
    <property type="match status" value="1"/>
</dbReference>
<dbReference type="InterPro" id="IPR027417">
    <property type="entry name" value="P-loop_NTPase"/>
</dbReference>
<dbReference type="InterPro" id="IPR011704">
    <property type="entry name" value="ATPase_dyneun-rel_AAA"/>
</dbReference>
<dbReference type="EMBL" id="AZHW01000772">
    <property type="protein sequence ID" value="ETW96558.1"/>
    <property type="molecule type" value="Genomic_DNA"/>
</dbReference>
<dbReference type="SUPFAM" id="SSF52540">
    <property type="entry name" value="P-loop containing nucleoside triphosphate hydrolases"/>
    <property type="match status" value="1"/>
</dbReference>
<dbReference type="HOGENOM" id="CLU_051820_2_1_7"/>
<gene>
    <name evidence="2" type="ORF">ETSY1_26125</name>
</gene>
<name>W4LEM7_ENTF1</name>
<sequence>MTDAFRLVRRTDTAATHDHEAAQQRLADRSLPKTLHNLAETAPTFRLDQPLETAINMALAVGAPLLLTGEPGTGKTQVAWYLGWYFNVPVYVYQVRSAATADDMKYDFDAVAYLRHAQREDDATLARHHERFMRKKALWQAYECDTDCVLLIDEIDKAPRDFPNDLLLELDQHWFQHPFLDERVIARRTPITVITSNVERRLPDAFLRRCIFHHIELTEQLVQEAVNARAADFANLDAETRAEAQKRFWDIRSNDQIQKLPSTAEILIWLTILSAQGTTAAQLRDVRLADLPAITALIKDRGDFERLGRQR</sequence>
<evidence type="ECO:0000313" key="2">
    <source>
        <dbReference type="EMBL" id="ETW96558.1"/>
    </source>
</evidence>